<dbReference type="Gene3D" id="2.60.40.1280">
    <property type="match status" value="1"/>
</dbReference>
<keyword evidence="5" id="KW-0732">Signal</keyword>
<feature type="domain" description="Collagen binding" evidence="8">
    <location>
        <begin position="722"/>
        <end position="848"/>
    </location>
</feature>
<dbReference type="InterPro" id="IPR041171">
    <property type="entry name" value="SDR_Ig"/>
</dbReference>
<keyword evidence="6" id="KW-0572">Peptidoglycan-anchor</keyword>
<feature type="domain" description="Collagen binding" evidence="8">
    <location>
        <begin position="595"/>
        <end position="706"/>
    </location>
</feature>
<feature type="domain" description="SDR-like Ig" evidence="10">
    <location>
        <begin position="58"/>
        <end position="152"/>
    </location>
</feature>
<evidence type="ECO:0000259" key="9">
    <source>
        <dbReference type="Pfam" id="PF17802"/>
    </source>
</evidence>
<dbReference type="InterPro" id="IPR047589">
    <property type="entry name" value="DUF11_rpt"/>
</dbReference>
<evidence type="ECO:0000256" key="5">
    <source>
        <dbReference type="ARBA" id="ARBA00022729"/>
    </source>
</evidence>
<dbReference type="Proteomes" id="UP000663802">
    <property type="component" value="Unassembled WGS sequence"/>
</dbReference>
<reference evidence="11 12" key="1">
    <citation type="journal article" date="2021" name="Int. J. Syst. Evol. Microbiol.">
        <title>Clostridium zeae sp. nov., isolated from corn silage.</title>
        <authorList>
            <person name="Kobayashi H."/>
            <person name="Tanizawa Y."/>
            <person name="Yagura M."/>
            <person name="Sakamoto M."/>
            <person name="Ohkuma M."/>
            <person name="Tohno M."/>
        </authorList>
    </citation>
    <scope>NUCLEOTIDE SEQUENCE [LARGE SCALE GENOMIC DNA]</scope>
    <source>
        <strain evidence="11 12">CSC2</strain>
    </source>
</reference>
<dbReference type="Pfam" id="PF17802">
    <property type="entry name" value="SpaA"/>
    <property type="match status" value="9"/>
</dbReference>
<dbReference type="NCBIfam" id="TIGR01451">
    <property type="entry name" value="B_ant_repeat"/>
    <property type="match status" value="1"/>
</dbReference>
<feature type="domain" description="SpaA-like prealbumin fold" evidence="9">
    <location>
        <begin position="1515"/>
        <end position="1591"/>
    </location>
</feature>
<sequence>MKKRKLPTIALMLVFFIVQIFSQALQTKVVKAEEVADFPFITGVSLTDLKDQPLKDGIDKSSEVRVKYTFAIPNTGDVKAGDTYKMKMPKQISIQYPFSLDIKDSKNGVLGKVSFSTNGDIIITFSDYASTHSNVSGYFYVDTVFDKSNIGTTNPQKIVFDLGGNSVPVTVNINFEQPVAVPTSIEKSGSYDPSTNQITWTVKVNKEKVTVKNGQVIDNIPIGQEYVKNSAAIDNGGDSSKFSYQPAEPGDNAKTGTLKYTFPETINDVYKITFNTKVTDPKVFEKEGASTKEYNTVVLNHDGTTISNTASVTVTTNYIDKSGKYVELTSQSGSIAGRIDWTIKVNNNAQVLTNAKITDNIPEGLTLTTGSFKVNGSVETGYTYKNNTLEYTFQGTIDKPQIITFSTDVTDPNVYNSNAGKTYTNTVTLSGEGVNGTPTATSNGVGVPSNVIRKTGVSYDPSTHYITWKIIVNNNKINIDKAVVTDNIPIGQKYVEDSATIDQGADIKDFEYVAASGNDTSKTGTLTYKFAGTINKTYTITFKTEIMDNNVFGVNKTTTMYNTAVLTGENIPQSSSTGSINVTSEVINKSNIGYDYTTRELTWKVVVNKNAMPIKNGVVTDNISLGQEYVENSATIDNGGDVSKFSYVKAASDDKEKTGTLTYTFPDTIDKTYTITFKTKIIDLTIFKENGDKTLKNKATLTGDVIPQGVSSEGSKTIGNTVIAKSADYKQGNNYIDWNIIVNSNAIPLDNATIEDNLQEGLALDTISVTLYKETLNHDGTLTKGDVVQLNENSVKYDMTTRKFTFTFPEALNGPYLLSFRTNVTDKSKATFKNSASFKGSKTEEESTSGNVNVVYQGGGSGGTGETGSITVIKVDSKDNTKKLKGATFNLIDRYKNVIKSGTTDSDGTLKFDGIRYDIPYYVQEVTPPTGYNLTNPKDSQDGLYSFTIDSNNEVKNISYTWKDEKITGGIRISKTDISTSEPLTGATISIYRSDDTFVDSKGTEMGMVQFYNLEYGDYYFLETDAPEGYILNTDKHPFSIRENGVIIRDSLTNTKITGGIQISKTDISTSDAIPGATISVYTENDELVDSKVTNSDGIVLFDNLVYGKYYFTETNAPEGYQLNKEKHLFEIKENGVILTDKLTNTKIVGGIKISKTDISTSAPVPKATISIYTVDNILVASKETAIDGTALFDNLTYGDYYFLETKAPEGYLLNPDKHTFRIRDNGVILKDTLTNTKITGGIKISKTDISTSAPVPGATISIYSSDDKLVLSKVTGIEGTVQFDNLPYGNYYFLETKAPAGYTLNSEKHSFSIKENGVILKDTLTNTKIFGGIKISKTDTSTSAPVPGATISLYSSDDKLIASKVTAADGTVEFDKLVYGSYYFLETKAPEGYLLNPEKHPFSIKDDGVILKDTLTNTKITGGISITKSDFSSSAPIQGATIAIYTSDDKLVISKVTGIDGKVEFDKLDYGKYYFLETNAPKGYLLNAEKHTFSIKDDGVILKDALTNTIITGIIQLKKIDEAGNNLPGAELTLFDLNGKEVKKSVTDEKGIVSFTDINYGEYMIKETKAPEGYNLSDKVVKVKVDGNESGKVYEVEAIIDSKIKADITIKKVDESGNPLLGAEFTLYDSEGKVVNSAVSGNDGTLIFKAVVYGNYTIKETKAPNGYSVNSQILNVQVKSTDEQSFTINDKKIVSVIPQTGSVIDSSILLILGMLALLSGSVFMIRRLDKNDNAS</sequence>
<dbReference type="InterPro" id="IPR008456">
    <property type="entry name" value="Collagen-bd_dom"/>
</dbReference>
<dbReference type="Pfam" id="PF05737">
    <property type="entry name" value="Collagen_bind"/>
    <property type="match status" value="5"/>
</dbReference>
<feature type="domain" description="Collagen binding" evidence="8">
    <location>
        <begin position="183"/>
        <end position="283"/>
    </location>
</feature>
<evidence type="ECO:0000313" key="12">
    <source>
        <dbReference type="Proteomes" id="UP000663802"/>
    </source>
</evidence>
<feature type="domain" description="Collagen binding" evidence="8">
    <location>
        <begin position="450"/>
        <end position="574"/>
    </location>
</feature>
<accession>A0ABQ1E552</accession>
<feature type="domain" description="SpaA-like prealbumin fold" evidence="9">
    <location>
        <begin position="1151"/>
        <end position="1237"/>
    </location>
</feature>
<dbReference type="SUPFAM" id="SSF49478">
    <property type="entry name" value="Cna protein B-type domain"/>
    <property type="match status" value="8"/>
</dbReference>
<evidence type="ECO:0000256" key="3">
    <source>
        <dbReference type="ARBA" id="ARBA00022512"/>
    </source>
</evidence>
<evidence type="ECO:0000259" key="10">
    <source>
        <dbReference type="Pfam" id="PF17961"/>
    </source>
</evidence>
<evidence type="ECO:0000256" key="7">
    <source>
        <dbReference type="SAM" id="Phobius"/>
    </source>
</evidence>
<comment type="similarity">
    <text evidence="2">Belongs to the serine-aspartate repeat-containing protein (SDr) family.</text>
</comment>
<feature type="domain" description="SpaA-like prealbumin fold" evidence="9">
    <location>
        <begin position="1333"/>
        <end position="1419"/>
    </location>
</feature>
<comment type="caution">
    <text evidence="11">The sequence shown here is derived from an EMBL/GenBank/DDBJ whole genome shotgun (WGS) entry which is preliminary data.</text>
</comment>
<feature type="transmembrane region" description="Helical" evidence="7">
    <location>
        <begin position="1708"/>
        <end position="1726"/>
    </location>
</feature>
<evidence type="ECO:0000256" key="2">
    <source>
        <dbReference type="ARBA" id="ARBA00007257"/>
    </source>
</evidence>
<gene>
    <name evidence="11" type="primary">ybeF</name>
    <name evidence="11" type="ORF">CSC2_04080</name>
</gene>
<dbReference type="InterPro" id="IPR011252">
    <property type="entry name" value="Fibrogen-bd_dom1"/>
</dbReference>
<dbReference type="RefSeq" id="WP_206867888.1">
    <property type="nucleotide sequence ID" value="NZ_BMBA01000001.1"/>
</dbReference>
<comment type="subcellular location">
    <subcellularLocation>
        <location evidence="1">Secreted</location>
        <location evidence="1">Cell wall</location>
        <topology evidence="1">Peptidoglycan-anchor</topology>
    </subcellularLocation>
</comment>
<dbReference type="PANTHER" id="PTHR36108">
    <property type="entry name" value="COLOSSIN-B-RELATED"/>
    <property type="match status" value="1"/>
</dbReference>
<evidence type="ECO:0000256" key="6">
    <source>
        <dbReference type="ARBA" id="ARBA00023088"/>
    </source>
</evidence>
<dbReference type="NCBIfam" id="TIGR01167">
    <property type="entry name" value="LPXTG_anchor"/>
    <property type="match status" value="1"/>
</dbReference>
<keyword evidence="7" id="KW-0812">Transmembrane</keyword>
<protein>
    <submittedName>
        <fullName evidence="11">Membrane protein</fullName>
    </submittedName>
</protein>
<name>A0ABQ1E552_9CLOT</name>
<feature type="domain" description="SpaA-like prealbumin fold" evidence="9">
    <location>
        <begin position="868"/>
        <end position="955"/>
    </location>
</feature>
<proteinExistence type="inferred from homology"/>
<keyword evidence="3" id="KW-0134">Cell wall</keyword>
<feature type="domain" description="Collagen binding" evidence="8">
    <location>
        <begin position="319"/>
        <end position="434"/>
    </location>
</feature>
<evidence type="ECO:0000259" key="8">
    <source>
        <dbReference type="Pfam" id="PF05737"/>
    </source>
</evidence>
<dbReference type="Pfam" id="PF17961">
    <property type="entry name" value="Big_8"/>
    <property type="match status" value="1"/>
</dbReference>
<feature type="domain" description="SpaA-like prealbumin fold" evidence="9">
    <location>
        <begin position="1060"/>
        <end position="1146"/>
    </location>
</feature>
<feature type="domain" description="SpaA-like prealbumin fold" evidence="9">
    <location>
        <begin position="1608"/>
        <end position="1693"/>
    </location>
</feature>
<dbReference type="InterPro" id="IPR041033">
    <property type="entry name" value="SpaA_PFL_dom_1"/>
</dbReference>
<evidence type="ECO:0000256" key="1">
    <source>
        <dbReference type="ARBA" id="ARBA00004168"/>
    </source>
</evidence>
<evidence type="ECO:0000313" key="11">
    <source>
        <dbReference type="EMBL" id="GFZ29882.1"/>
    </source>
</evidence>
<dbReference type="PANTHER" id="PTHR36108:SF13">
    <property type="entry name" value="COLOSSIN-B-RELATED"/>
    <property type="match status" value="1"/>
</dbReference>
<keyword evidence="12" id="KW-1185">Reference proteome</keyword>
<feature type="domain" description="SpaA-like prealbumin fold" evidence="9">
    <location>
        <begin position="1424"/>
        <end position="1507"/>
    </location>
</feature>
<feature type="domain" description="SpaA-like prealbumin fold" evidence="9">
    <location>
        <begin position="1242"/>
        <end position="1328"/>
    </location>
</feature>
<dbReference type="Gene3D" id="2.60.40.740">
    <property type="match status" value="4"/>
</dbReference>
<dbReference type="InterPro" id="IPR008966">
    <property type="entry name" value="Adhesion_dom_sf"/>
</dbReference>
<evidence type="ECO:0000256" key="4">
    <source>
        <dbReference type="ARBA" id="ARBA00022525"/>
    </source>
</evidence>
<dbReference type="Gene3D" id="2.60.40.10">
    <property type="entry name" value="Immunoglobulins"/>
    <property type="match status" value="9"/>
</dbReference>
<keyword evidence="7" id="KW-0472">Membrane</keyword>
<organism evidence="11 12">
    <name type="scientific">Clostridium zeae</name>
    <dbReference type="NCBI Taxonomy" id="2759022"/>
    <lineage>
        <taxon>Bacteria</taxon>
        <taxon>Bacillati</taxon>
        <taxon>Bacillota</taxon>
        <taxon>Clostridia</taxon>
        <taxon>Eubacteriales</taxon>
        <taxon>Clostridiaceae</taxon>
        <taxon>Clostridium</taxon>
    </lineage>
</organism>
<keyword evidence="7" id="KW-1133">Transmembrane helix</keyword>
<keyword evidence="4" id="KW-0964">Secreted</keyword>
<dbReference type="InterPro" id="IPR013783">
    <property type="entry name" value="Ig-like_fold"/>
</dbReference>
<dbReference type="EMBL" id="BMBA01000001">
    <property type="protein sequence ID" value="GFZ29882.1"/>
    <property type="molecule type" value="Genomic_DNA"/>
</dbReference>
<feature type="domain" description="SpaA-like prealbumin fold" evidence="9">
    <location>
        <begin position="970"/>
        <end position="1055"/>
    </location>
</feature>
<dbReference type="SUPFAM" id="SSF49401">
    <property type="entry name" value="Bacterial adhesins"/>
    <property type="match status" value="6"/>
</dbReference>